<feature type="domain" description="HTH rpiR-type" evidence="4">
    <location>
        <begin position="4"/>
        <end position="80"/>
    </location>
</feature>
<dbReference type="InterPro" id="IPR009057">
    <property type="entry name" value="Homeodomain-like_sf"/>
</dbReference>
<dbReference type="GO" id="GO:0003677">
    <property type="term" value="F:DNA binding"/>
    <property type="evidence" value="ECO:0007669"/>
    <property type="project" value="UniProtKB-KW"/>
</dbReference>
<dbReference type="Gene3D" id="1.10.10.10">
    <property type="entry name" value="Winged helix-like DNA-binding domain superfamily/Winged helix DNA-binding domain"/>
    <property type="match status" value="1"/>
</dbReference>
<gene>
    <name evidence="5" type="ORF">VMB_35740</name>
</gene>
<dbReference type="InterPro" id="IPR047640">
    <property type="entry name" value="RpiR-like"/>
</dbReference>
<dbReference type="Proteomes" id="UP000004827">
    <property type="component" value="Unassembled WGS sequence"/>
</dbReference>
<keyword evidence="3" id="KW-0804">Transcription</keyword>
<comment type="caution">
    <text evidence="5">The sequence shown here is derived from an EMBL/GenBank/DDBJ whole genome shotgun (WGS) entry which is preliminary data.</text>
</comment>
<dbReference type="CDD" id="cd05013">
    <property type="entry name" value="SIS_RpiR"/>
    <property type="match status" value="1"/>
</dbReference>
<organism evidence="5 6">
    <name type="scientific">Vibrio mimicus VM603</name>
    <dbReference type="NCBI Taxonomy" id="671074"/>
    <lineage>
        <taxon>Bacteria</taxon>
        <taxon>Pseudomonadati</taxon>
        <taxon>Pseudomonadota</taxon>
        <taxon>Gammaproteobacteria</taxon>
        <taxon>Vibrionales</taxon>
        <taxon>Vibrionaceae</taxon>
        <taxon>Vibrio</taxon>
    </lineage>
</organism>
<dbReference type="InterPro" id="IPR036388">
    <property type="entry name" value="WH-like_DNA-bd_sf"/>
</dbReference>
<proteinExistence type="predicted"/>
<evidence type="ECO:0000256" key="1">
    <source>
        <dbReference type="ARBA" id="ARBA00023015"/>
    </source>
</evidence>
<dbReference type="PROSITE" id="PS51071">
    <property type="entry name" value="HTH_RPIR"/>
    <property type="match status" value="1"/>
</dbReference>
<dbReference type="InterPro" id="IPR046348">
    <property type="entry name" value="SIS_dom_sf"/>
</dbReference>
<dbReference type="AlphaFoldDB" id="D2YJ77"/>
<dbReference type="InterPro" id="IPR001347">
    <property type="entry name" value="SIS_dom"/>
</dbReference>
<dbReference type="GO" id="GO:0097367">
    <property type="term" value="F:carbohydrate derivative binding"/>
    <property type="evidence" value="ECO:0007669"/>
    <property type="project" value="InterPro"/>
</dbReference>
<dbReference type="Pfam" id="PF01418">
    <property type="entry name" value="HTH_6"/>
    <property type="match status" value="1"/>
</dbReference>
<dbReference type="SUPFAM" id="SSF53697">
    <property type="entry name" value="SIS domain"/>
    <property type="match status" value="1"/>
</dbReference>
<dbReference type="GO" id="GO:0003700">
    <property type="term" value="F:DNA-binding transcription factor activity"/>
    <property type="evidence" value="ECO:0007669"/>
    <property type="project" value="InterPro"/>
</dbReference>
<dbReference type="InterPro" id="IPR035472">
    <property type="entry name" value="RpiR-like_SIS"/>
</dbReference>
<dbReference type="Pfam" id="PF01380">
    <property type="entry name" value="SIS"/>
    <property type="match status" value="1"/>
</dbReference>
<evidence type="ECO:0000256" key="3">
    <source>
        <dbReference type="ARBA" id="ARBA00023163"/>
    </source>
</evidence>
<evidence type="ECO:0000313" key="6">
    <source>
        <dbReference type="Proteomes" id="UP000004827"/>
    </source>
</evidence>
<keyword evidence="1" id="KW-0805">Transcription regulation</keyword>
<evidence type="ECO:0000256" key="2">
    <source>
        <dbReference type="ARBA" id="ARBA00023125"/>
    </source>
</evidence>
<dbReference type="InterPro" id="IPR000281">
    <property type="entry name" value="HTH_RpiR"/>
</dbReference>
<evidence type="ECO:0000313" key="5">
    <source>
        <dbReference type="EMBL" id="EEW05266.1"/>
    </source>
</evidence>
<protein>
    <submittedName>
        <fullName evidence="5">Transcriptional regulator</fullName>
    </submittedName>
</protein>
<keyword evidence="2" id="KW-0238">DNA-binding</keyword>
<dbReference type="PANTHER" id="PTHR30514:SF18">
    <property type="entry name" value="RPIR-FAMILY TRANSCRIPTIONAL REGULATOR"/>
    <property type="match status" value="1"/>
</dbReference>
<dbReference type="GO" id="GO:1901135">
    <property type="term" value="P:carbohydrate derivative metabolic process"/>
    <property type="evidence" value="ECO:0007669"/>
    <property type="project" value="InterPro"/>
</dbReference>
<name>D2YJ77_VIBMI</name>
<reference evidence="5 6" key="1">
    <citation type="journal article" date="2009" name="BMC Evol. Biol.">
        <title>Genomic taxonomy of Vibrios.</title>
        <authorList>
            <person name="Thompson C.C."/>
            <person name="Vicente A.C."/>
            <person name="Souza R.C."/>
            <person name="Vasconcelos A.T."/>
            <person name="Vesth T."/>
            <person name="Alves N.Jr."/>
            <person name="Ussery D.W."/>
            <person name="Iida T."/>
            <person name="Thompson F.L."/>
        </authorList>
    </citation>
    <scope>NUCLEOTIDE SEQUENCE [LARGE SCALE GENOMIC DNA]</scope>
    <source>
        <strain evidence="5 6">VM603</strain>
    </source>
</reference>
<dbReference type="Gene3D" id="3.40.50.10490">
    <property type="entry name" value="Glucose-6-phosphate isomerase like protein, domain 1"/>
    <property type="match status" value="1"/>
</dbReference>
<dbReference type="EMBL" id="ACYU01000186">
    <property type="protein sequence ID" value="EEW05266.1"/>
    <property type="molecule type" value="Genomic_DNA"/>
</dbReference>
<sequence>MMNKQVFINSVNSLKSITPAEKLIIEYFIKNYTMLPFAKMDELCQQIGVGKATLGRFLNRLEFDGFIDFKKRVSEDLVQELTTPIDRCVKSNIQSPYEELIKNHNQEMLSNLESTYQMLQSDDFSLAIQYLLNPQGKLYIMGSASAEALANYFYLLARYLRKDVILLKADPSTLPHQLVDVEPDDTLFALSYHRFSNITVRTVRWFKQNGGKIILLTDQQVNPFVAYSDIQFTAESHSEGLFNNRTAGFSIIELLIKGMSITNDKDKRFRRIEDTFNDFHIFKES</sequence>
<dbReference type="SUPFAM" id="SSF46689">
    <property type="entry name" value="Homeodomain-like"/>
    <property type="match status" value="1"/>
</dbReference>
<evidence type="ECO:0000259" key="4">
    <source>
        <dbReference type="PROSITE" id="PS51071"/>
    </source>
</evidence>
<accession>D2YJ77</accession>
<dbReference type="PANTHER" id="PTHR30514">
    <property type="entry name" value="GLUCOKINASE"/>
    <property type="match status" value="1"/>
</dbReference>